<name>A0A8T0AXM5_SILME</name>
<keyword evidence="1" id="KW-1133">Transmembrane helix</keyword>
<keyword evidence="3" id="KW-1185">Reference proteome</keyword>
<evidence type="ECO:0008006" key="4">
    <source>
        <dbReference type="Google" id="ProtNLM"/>
    </source>
</evidence>
<gene>
    <name evidence="2" type="ORF">HF521_005050</name>
</gene>
<dbReference type="InterPro" id="IPR019319">
    <property type="entry name" value="Plg-R(KT)"/>
</dbReference>
<dbReference type="AlphaFoldDB" id="A0A8T0AXM5"/>
<reference evidence="2" key="1">
    <citation type="submission" date="2020-08" db="EMBL/GenBank/DDBJ databases">
        <title>Chromosome-level assembly of Southern catfish (Silurus meridionalis) provides insights into visual adaptation to the nocturnal and benthic lifestyles.</title>
        <authorList>
            <person name="Zhang Y."/>
            <person name="Wang D."/>
            <person name="Peng Z."/>
        </authorList>
    </citation>
    <scope>NUCLEOTIDE SEQUENCE</scope>
    <source>
        <strain evidence="2">SWU-2019-XX</strain>
        <tissue evidence="2">Muscle</tissue>
    </source>
</reference>
<dbReference type="PANTHER" id="PTHR13411:SF6">
    <property type="entry name" value="PLASMINOGEN RECEPTOR (KT)"/>
    <property type="match status" value="1"/>
</dbReference>
<accession>A0A8T0AXM5</accession>
<organism evidence="2 3">
    <name type="scientific">Silurus meridionalis</name>
    <name type="common">Southern catfish</name>
    <name type="synonym">Silurus soldatovi meridionalis</name>
    <dbReference type="NCBI Taxonomy" id="175797"/>
    <lineage>
        <taxon>Eukaryota</taxon>
        <taxon>Metazoa</taxon>
        <taxon>Chordata</taxon>
        <taxon>Craniata</taxon>
        <taxon>Vertebrata</taxon>
        <taxon>Euteleostomi</taxon>
        <taxon>Actinopterygii</taxon>
        <taxon>Neopterygii</taxon>
        <taxon>Teleostei</taxon>
        <taxon>Ostariophysi</taxon>
        <taxon>Siluriformes</taxon>
        <taxon>Siluridae</taxon>
        <taxon>Silurus</taxon>
    </lineage>
</organism>
<feature type="transmembrane region" description="Helical" evidence="1">
    <location>
        <begin position="53"/>
        <end position="73"/>
    </location>
</feature>
<proteinExistence type="predicted"/>
<dbReference type="GO" id="GO:0010756">
    <property type="term" value="P:positive regulation of plasminogen activation"/>
    <property type="evidence" value="ECO:0007669"/>
    <property type="project" value="InterPro"/>
</dbReference>
<evidence type="ECO:0000313" key="2">
    <source>
        <dbReference type="EMBL" id="KAF7696632.1"/>
    </source>
</evidence>
<protein>
    <recommendedName>
        <fullName evidence="4">Plasminogen receptor (KT)</fullName>
    </recommendedName>
</protein>
<keyword evidence="1" id="KW-0812">Transmembrane</keyword>
<dbReference type="EMBL" id="JABFDY010000015">
    <property type="protein sequence ID" value="KAF7696632.1"/>
    <property type="molecule type" value="Genomic_DNA"/>
</dbReference>
<keyword evidence="1" id="KW-0472">Membrane</keyword>
<feature type="transmembrane region" description="Helical" evidence="1">
    <location>
        <begin position="79"/>
        <end position="99"/>
    </location>
</feature>
<sequence>MGIIVSKVMEQNIKKQQEFMLHNSRLQMERQILMQNEMRERQMAMQIAWSREFLKYFGSFFALAAVGLSTGAIKRRKPGLFAPMVPLSFILAYQVDMAYGSFIHRMREEAESIMVAEADRLNLPHGTPTFESIEKVRRAKSHLLPLSEK</sequence>
<dbReference type="Pfam" id="PF10166">
    <property type="entry name" value="DUF2368"/>
    <property type="match status" value="1"/>
</dbReference>
<dbReference type="PANTHER" id="PTHR13411">
    <property type="entry name" value="PLASMINOGEN RECEPTOR (KT)"/>
    <property type="match status" value="1"/>
</dbReference>
<dbReference type="GO" id="GO:0005886">
    <property type="term" value="C:plasma membrane"/>
    <property type="evidence" value="ECO:0007669"/>
    <property type="project" value="InterPro"/>
</dbReference>
<evidence type="ECO:0000256" key="1">
    <source>
        <dbReference type="SAM" id="Phobius"/>
    </source>
</evidence>
<comment type="caution">
    <text evidence="2">The sequence shown here is derived from an EMBL/GenBank/DDBJ whole genome shotgun (WGS) entry which is preliminary data.</text>
</comment>
<evidence type="ECO:0000313" key="3">
    <source>
        <dbReference type="Proteomes" id="UP000606274"/>
    </source>
</evidence>
<dbReference type="Proteomes" id="UP000606274">
    <property type="component" value="Unassembled WGS sequence"/>
</dbReference>
<dbReference type="OrthoDB" id="10256697at2759"/>